<evidence type="ECO:0000259" key="1">
    <source>
        <dbReference type="Pfam" id="PF07595"/>
    </source>
</evidence>
<dbReference type="InterPro" id="IPR036439">
    <property type="entry name" value="Dockerin_dom_sf"/>
</dbReference>
<dbReference type="EMBL" id="JACHXU010000013">
    <property type="protein sequence ID" value="MBB3207948.1"/>
    <property type="molecule type" value="Genomic_DNA"/>
</dbReference>
<dbReference type="Pfam" id="PF14717">
    <property type="entry name" value="DUF4465"/>
    <property type="match status" value="5"/>
</dbReference>
<feature type="domain" description="Planctomycete extracellular" evidence="1">
    <location>
        <begin position="16"/>
        <end position="33"/>
    </location>
</feature>
<dbReference type="Gene3D" id="1.10.1330.10">
    <property type="entry name" value="Dockerin domain"/>
    <property type="match status" value="1"/>
</dbReference>
<dbReference type="Gene3D" id="2.60.120.1350">
    <property type="entry name" value="Protein of unknown function DUF4465"/>
    <property type="match status" value="5"/>
</dbReference>
<accession>A0A7W5E0J1</accession>
<keyword evidence="3" id="KW-1185">Reference proteome</keyword>
<comment type="caution">
    <text evidence="2">The sequence shown here is derived from an EMBL/GenBank/DDBJ whole genome shotgun (WGS) entry which is preliminary data.</text>
</comment>
<gene>
    <name evidence="2" type="ORF">FHS27_003775</name>
</gene>
<organism evidence="2 3">
    <name type="scientific">Aporhodopirellula rubra</name>
    <dbReference type="NCBI Taxonomy" id="980271"/>
    <lineage>
        <taxon>Bacteria</taxon>
        <taxon>Pseudomonadati</taxon>
        <taxon>Planctomycetota</taxon>
        <taxon>Planctomycetia</taxon>
        <taxon>Pirellulales</taxon>
        <taxon>Pirellulaceae</taxon>
        <taxon>Aporhodopirellula</taxon>
    </lineage>
</organism>
<dbReference type="GO" id="GO:0004553">
    <property type="term" value="F:hydrolase activity, hydrolyzing O-glycosyl compounds"/>
    <property type="evidence" value="ECO:0007669"/>
    <property type="project" value="InterPro"/>
</dbReference>
<dbReference type="InterPro" id="IPR011506">
    <property type="entry name" value="Planctomycete_extracellular"/>
</dbReference>
<dbReference type="RefSeq" id="WP_184306208.1">
    <property type="nucleotide sequence ID" value="NZ_JACHXU010000013.1"/>
</dbReference>
<dbReference type="GO" id="GO:0000272">
    <property type="term" value="P:polysaccharide catabolic process"/>
    <property type="evidence" value="ECO:0007669"/>
    <property type="project" value="InterPro"/>
</dbReference>
<evidence type="ECO:0000313" key="2">
    <source>
        <dbReference type="EMBL" id="MBB3207948.1"/>
    </source>
</evidence>
<dbReference type="Proteomes" id="UP000536179">
    <property type="component" value="Unassembled WGS sequence"/>
</dbReference>
<dbReference type="Pfam" id="PF07595">
    <property type="entry name" value="Planc_extracel"/>
    <property type="match status" value="1"/>
</dbReference>
<dbReference type="SUPFAM" id="SSF141072">
    <property type="entry name" value="CalX-like"/>
    <property type="match status" value="1"/>
</dbReference>
<name>A0A7W5E0J1_9BACT</name>
<dbReference type="SUPFAM" id="SSF63446">
    <property type="entry name" value="Type I dockerin domain"/>
    <property type="match status" value="1"/>
</dbReference>
<proteinExistence type="predicted"/>
<dbReference type="Pfam" id="PF00404">
    <property type="entry name" value="Dockerin_1"/>
    <property type="match status" value="1"/>
</dbReference>
<reference evidence="2 3" key="1">
    <citation type="submission" date="2020-08" db="EMBL/GenBank/DDBJ databases">
        <title>Genomic Encyclopedia of Type Strains, Phase III (KMG-III): the genomes of soil and plant-associated and newly described type strains.</title>
        <authorList>
            <person name="Whitman W."/>
        </authorList>
    </citation>
    <scope>NUCLEOTIDE SEQUENCE [LARGE SCALE GENOMIC DNA]</scope>
    <source>
        <strain evidence="2 3">CECT 8075</strain>
    </source>
</reference>
<dbReference type="InterPro" id="IPR038081">
    <property type="entry name" value="CalX-like_sf"/>
</dbReference>
<evidence type="ECO:0000313" key="3">
    <source>
        <dbReference type="Proteomes" id="UP000536179"/>
    </source>
</evidence>
<sequence length="2569" mass="268585">MMNTTLKTKRKSLLNRRLLVQSLEDRRLLAAGPYAPAAGQAGSTAISVNDSAIVGWASAVADYSPGSNVDSQWTDSTMALGAAEGEFDKVVSLGRGGSITLEFETPIRDGLGADFAVFENSINDTFLELGFVEVSSDGVNFVRFASDSLTASAVSSYGEVDTTQINNLAGKYRGGFGTPFDLGELRGTAGLDVTAVTHVRLIDIVGDGLTTDTTGDPIYDPTPTFGSAGLDVDGIGVIHEVASGEVVIDFETLGSSLGSATFDNGASGAGGFTEEELSLNNDYSTQYQSWSGWSISQSTDSSTAGFANQFGNVTGGGYDNSETFAVGFFDSSPSDPLPPPTITIDPASGSRFDSFYVTNTTYAALSMLNGDSFAGKFGGDTGNDPDFLRLTVTGVDASGNSVGEVTVMLGDYRFEDNSQDTILDSWTRVDVSSLANARSLQFSMDSSDNSAFGMNTPAFFAVDNVTLRRAAVPMDFATDVTREDEPVLVRVSRPTADSRTVLDVTLDRTGSDQAALPESVSIPVGSPYIDFYITPTNDEIPTADRQLEVTASAENLLPTTRSLLIQDDETLAITFDTATVNTTEDAGELLLTLRRNDADVSQSLEVTLSDDLDGALVVPVSVQFAANQRETTVTVQLVDNDLFGNGRAGEIRATADSREDAILAISIAEDDLPTLRMEPNAIQLSESSPETTRTVTLFRNTEDNTLPVTVTLSLPEGGPLVVPNDVAFEAGSASTTFTVGVIDDAIDNVRSVYPVSASNPNFVSSTLNVTVADNDTASLQIELQDLAGEPVTEVSESTQFNVIVRRVGSSLDVAQEVTLSTTLGERVTGGGVVSIPIGSDSISVTMRVVADGIVSGTTAMSVTAIAEGIGSVTKSLSVTESDQPALTITGPEGGLDEADAVAIGDFELLGRELTVGEFDNNAGPGGEFVSGPISLHNTFDNSYGFDLWSGFSISRGNDTTTPGYFNQYSAVTGIGANGSSTYAVAYAGSPATISRTGDQPFASLDITNTTYAALSMRDGDDFAKKFGGESGDDADFLLLTIEGLDTFGNSIGEVELYLADFRFENNDLDYILMDWTSVDVSSIGDAAVLSMSLSSSDNGSFGMNTPAYFAVDNVMLESESETLPTLTITRNTLDTSEALAVNLSDDRADVLLPSSVTIPAGMSSVEVPVTWIDNSLFDGGGVWHVNATAVGHVDGNVDVSLVDDDVKVLTLTLSHDSVSESEGVQTIGFEDIGGSLSSESYNNGSDGQGGFTAGSVSFPTAYNSTWGSWSGWAASNVTDVNTAGFTNQFSAYTDVDGTQPGGGANGSETFAVAGGYGVSPLTISMPGDFADASFSSISITNTTYAALSMLEGDDFAKQFGGESGDDPDYFLLTIDGLNAAGESVGVIEFYLADYRFEDNSLDYVVDEWTTVDLSSLSTASSLQFTMSSSDVGDYGMNTPAYFAIDELVIDRSAAPAPSMVIHRNTSDVSEALTVSLESTLPSRLSAPSSVVIPAGVDSIRVPLSVIDDAEYLGDAVVELAASADGYVGMTQTIGVLEDELPSLTITGPEGGLDEADAVAIGDFELLGRELTVGEFDNNAGPGGEFVSGPISLHNTFDNSYGFDLWSGFSISRGNDTTTPGYFNQYSAVTGIGANGSSTYAVAYAGSPATISRTGDQPFASLDITNTTYAALSMRDGDDFAKKFGGESGDDADFLLLTIEGLDTFGNSIGEVELYLADFRFENNDLDYILMDWTSVDVSSIGDAAVLSMSLSSSDNGSFGMNTPAYFAVDNVMLESESETLPTLTITRNTLDTSEALAVNLSDDRADVLLPSSVTIPAGMSSVEVPVTWIDNSLFDGGGVWHVNATAVGHVDGNVDVSLVDDDVKVLTLTLSHDSVSESEGVQTIGFEDIGGSLSSESYNNGSDGQGGFTAGSVSFPTAYNSTWGSWSGWAASNVTDVNTAGFTNQFSAYTDVDGTQPGGGANGSETFAVAGGYGVSPLTISMPGDFADASFSSISITNTTYAALSMLEGDDFAKQFGGESGDDPDYFLLTIDGLNAAGESVGVIEFYLADYRFEDNSLDYVVDEWTTVDLSSLSTASSLQFTMSSSDVGDYGMNTPAYFAIDELVIDRSAAPAPSMVIHRNTSDVSEALTVSLESTLPSRLSAPSSVVIPAGVDSIRVPLSVIDDAEYLGDAVVELAASADGYIGMSDAISVLEDDLPSSLTLQRVDESNRLVGGVSDVVLGEFGDDANIDLILSNGPQQFTLNPVEAGSLTVRLSGGSDWARLNSKTFDVVDGGLGVDTVIISPTDLEDGESVDVAAWLNGRVIGFETVVLGASASNDGGLSTVFDLDLAALTELFGDSIPRIISTAGQSLNWIGEWRLGGMTLDGGSIVATIQSGGVEVTVTTDQPWRNLVLNADVDASGAVTARDALMIINRLNSNPSFELPLPQTAEELAGIYYDVSGDGIVTSLDALQVINWLNEHDNGAPTSEPAEGAIVETSPVALPSDASDSTSFANSTLARSIDEALRSADFDVDGNALVSTASVQIESSDTEVDGGAAANRIEPASVDVAMSELELLSTAFSLQSEIQR</sequence>
<protein>
    <recommendedName>
        <fullName evidence="1">Planctomycete extracellular domain-containing protein</fullName>
    </recommendedName>
</protein>
<dbReference type="InterPro" id="IPR002105">
    <property type="entry name" value="Dockerin_1_rpt"/>
</dbReference>
<dbReference type="InterPro" id="IPR027828">
    <property type="entry name" value="DUF4465"/>
</dbReference>